<feature type="transmembrane region" description="Helical" evidence="2">
    <location>
        <begin position="183"/>
        <end position="204"/>
    </location>
</feature>
<reference evidence="4" key="2">
    <citation type="submission" date="2020-09" db="EMBL/GenBank/DDBJ databases">
        <authorList>
            <person name="Sun Q."/>
            <person name="Zhou Y."/>
        </authorList>
    </citation>
    <scope>NUCLEOTIDE SEQUENCE</scope>
    <source>
        <strain evidence="4">CGMCC 1.7086</strain>
    </source>
</reference>
<dbReference type="InterPro" id="IPR050640">
    <property type="entry name" value="Bact_2-comp_sensor_kinase"/>
</dbReference>
<dbReference type="GO" id="GO:0016020">
    <property type="term" value="C:membrane"/>
    <property type="evidence" value="ECO:0007669"/>
    <property type="project" value="InterPro"/>
</dbReference>
<keyword evidence="2" id="KW-0472">Membrane</keyword>
<evidence type="ECO:0000313" key="4">
    <source>
        <dbReference type="EMBL" id="GGO68091.1"/>
    </source>
</evidence>
<keyword evidence="5" id="KW-1185">Reference proteome</keyword>
<feature type="domain" description="Signal transduction histidine kinase internal region" evidence="3">
    <location>
        <begin position="299"/>
        <end position="377"/>
    </location>
</feature>
<feature type="transmembrane region" description="Helical" evidence="2">
    <location>
        <begin position="91"/>
        <end position="109"/>
    </location>
</feature>
<proteinExistence type="predicted"/>
<feature type="transmembrane region" description="Helical" evidence="2">
    <location>
        <begin position="216"/>
        <end position="240"/>
    </location>
</feature>
<dbReference type="GO" id="GO:0000155">
    <property type="term" value="F:phosphorelay sensor kinase activity"/>
    <property type="evidence" value="ECO:0007669"/>
    <property type="project" value="InterPro"/>
</dbReference>
<feature type="transmembrane region" description="Helical" evidence="2">
    <location>
        <begin position="129"/>
        <end position="153"/>
    </location>
</feature>
<organism evidence="4 5">
    <name type="scientific">Bowmanella pacifica</name>
    <dbReference type="NCBI Taxonomy" id="502051"/>
    <lineage>
        <taxon>Bacteria</taxon>
        <taxon>Pseudomonadati</taxon>
        <taxon>Pseudomonadota</taxon>
        <taxon>Gammaproteobacteria</taxon>
        <taxon>Alteromonadales</taxon>
        <taxon>Alteromonadaceae</taxon>
        <taxon>Bowmanella</taxon>
    </lineage>
</organism>
<dbReference type="SUPFAM" id="SSF55874">
    <property type="entry name" value="ATPase domain of HSP90 chaperone/DNA topoisomerase II/histidine kinase"/>
    <property type="match status" value="1"/>
</dbReference>
<accession>A0A917YVS6</accession>
<dbReference type="AlphaFoldDB" id="A0A917YVS6"/>
<evidence type="ECO:0000259" key="3">
    <source>
        <dbReference type="Pfam" id="PF06580"/>
    </source>
</evidence>
<sequence>MVVAVLVETLLRIHGYAAENYDDYIQLRGGAGLYLQTLLQLTLESAPLIAAQCWVLLRPGPRGILVWGVGYMLYPTISLMLQASLPAFSTLLFSVQFWILSAGLSLLYWGQRAYQLAPGMQHGASRWRYILSLDAALVLCLVSWVILMSGMFVHTPDPMHNQPLEPRLDPVQMLKQWRLTLYYAWQFSLLAAVIFAYYWVNRYLLIRRVLATQGVYLFLLCSAAWLLVSYPLFGTMVLQLPLNIAEQSLLPSENHLPFDSMNLLVAVLIWAFSTPLILAFERQQNARQLAELSQEQSQAELKMLQQQVNPHFLFNTLNSLYALCLTQSAQAAPMLLKLADLLRYVVYQGQNTKVALRDEVAYLQNYLELQALRVGKRCHVKTDIQLAYGDWQIAPLLLIMLVENAFKHAVEVSQDSCDIELALKMDGDRLVFVCSNSLPKDCQLNQNGGIGLVNLKRRLQLGYPGEYSLHSAAQGKRWVARLEMRL</sequence>
<dbReference type="Proteomes" id="UP000606935">
    <property type="component" value="Unassembled WGS sequence"/>
</dbReference>
<comment type="caution">
    <text evidence="4">The sequence shown here is derived from an EMBL/GenBank/DDBJ whole genome shotgun (WGS) entry which is preliminary data.</text>
</comment>
<keyword evidence="2" id="KW-1133">Transmembrane helix</keyword>
<dbReference type="EMBL" id="BMLS01000002">
    <property type="protein sequence ID" value="GGO68091.1"/>
    <property type="molecule type" value="Genomic_DNA"/>
</dbReference>
<feature type="coiled-coil region" evidence="1">
    <location>
        <begin position="282"/>
        <end position="309"/>
    </location>
</feature>
<evidence type="ECO:0000256" key="2">
    <source>
        <dbReference type="SAM" id="Phobius"/>
    </source>
</evidence>
<protein>
    <recommendedName>
        <fullName evidence="3">Signal transduction histidine kinase internal region domain-containing protein</fullName>
    </recommendedName>
</protein>
<dbReference type="PANTHER" id="PTHR34220:SF7">
    <property type="entry name" value="SENSOR HISTIDINE KINASE YPDA"/>
    <property type="match status" value="1"/>
</dbReference>
<evidence type="ECO:0000313" key="5">
    <source>
        <dbReference type="Proteomes" id="UP000606935"/>
    </source>
</evidence>
<feature type="transmembrane region" description="Helical" evidence="2">
    <location>
        <begin position="64"/>
        <end position="85"/>
    </location>
</feature>
<dbReference type="Gene3D" id="3.30.565.10">
    <property type="entry name" value="Histidine kinase-like ATPase, C-terminal domain"/>
    <property type="match status" value="1"/>
</dbReference>
<feature type="transmembrane region" description="Helical" evidence="2">
    <location>
        <begin position="260"/>
        <end position="280"/>
    </location>
</feature>
<dbReference type="Pfam" id="PF06580">
    <property type="entry name" value="His_kinase"/>
    <property type="match status" value="1"/>
</dbReference>
<gene>
    <name evidence="4" type="ORF">GCM10010982_16200</name>
</gene>
<dbReference type="InterPro" id="IPR010559">
    <property type="entry name" value="Sig_transdc_His_kin_internal"/>
</dbReference>
<dbReference type="InterPro" id="IPR036890">
    <property type="entry name" value="HATPase_C_sf"/>
</dbReference>
<reference evidence="4" key="1">
    <citation type="journal article" date="2014" name="Int. J. Syst. Evol. Microbiol.">
        <title>Complete genome sequence of Corynebacterium casei LMG S-19264T (=DSM 44701T), isolated from a smear-ripened cheese.</title>
        <authorList>
            <consortium name="US DOE Joint Genome Institute (JGI-PGF)"/>
            <person name="Walter F."/>
            <person name="Albersmeier A."/>
            <person name="Kalinowski J."/>
            <person name="Ruckert C."/>
        </authorList>
    </citation>
    <scope>NUCLEOTIDE SEQUENCE</scope>
    <source>
        <strain evidence="4">CGMCC 1.7086</strain>
    </source>
</reference>
<dbReference type="PANTHER" id="PTHR34220">
    <property type="entry name" value="SENSOR HISTIDINE KINASE YPDA"/>
    <property type="match status" value="1"/>
</dbReference>
<name>A0A917YVS6_9ALTE</name>
<keyword evidence="2" id="KW-0812">Transmembrane</keyword>
<evidence type="ECO:0000256" key="1">
    <source>
        <dbReference type="SAM" id="Coils"/>
    </source>
</evidence>
<keyword evidence="1" id="KW-0175">Coiled coil</keyword>